<dbReference type="InterPro" id="IPR047967">
    <property type="entry name" value="PolX_PHP"/>
</dbReference>
<dbReference type="GO" id="GO:0042578">
    <property type="term" value="F:phosphoric ester hydrolase activity"/>
    <property type="evidence" value="ECO:0007669"/>
    <property type="project" value="TreeGrafter"/>
</dbReference>
<dbReference type="GO" id="GO:0003887">
    <property type="term" value="F:DNA-directed DNA polymerase activity"/>
    <property type="evidence" value="ECO:0007669"/>
    <property type="project" value="UniProtKB-KW"/>
</dbReference>
<dbReference type="SUPFAM" id="SSF47781">
    <property type="entry name" value="RuvA domain 2-like"/>
    <property type="match status" value="1"/>
</dbReference>
<dbReference type="SUPFAM" id="SSF47802">
    <property type="entry name" value="DNA polymerase beta, N-terminal domain-like"/>
    <property type="match status" value="1"/>
</dbReference>
<evidence type="ECO:0000256" key="17">
    <source>
        <dbReference type="ARBA" id="ARBA00035726"/>
    </source>
</evidence>
<evidence type="ECO:0000256" key="15">
    <source>
        <dbReference type="ARBA" id="ARBA00023204"/>
    </source>
</evidence>
<dbReference type="InterPro" id="IPR043519">
    <property type="entry name" value="NT_sf"/>
</dbReference>
<dbReference type="GO" id="GO:0140078">
    <property type="term" value="F:class I DNA-(apurinic or apyrimidinic site) endonuclease activity"/>
    <property type="evidence" value="ECO:0007669"/>
    <property type="project" value="UniProtKB-EC"/>
</dbReference>
<dbReference type="Pfam" id="PF14520">
    <property type="entry name" value="HHH_5"/>
    <property type="match status" value="1"/>
</dbReference>
<comment type="catalytic activity">
    <reaction evidence="18">
        <text>2'-deoxyribonucleotide-(2'-deoxyribose 5'-phosphate)-2'-deoxyribonucleotide-DNA = a 3'-end 2'-deoxyribonucleotide-(2,3-dehydro-2,3-deoxyribose 5'-phosphate)-DNA + a 5'-end 5'-phospho-2'-deoxyribonucleoside-DNA + H(+)</text>
        <dbReference type="Rhea" id="RHEA:66592"/>
        <dbReference type="Rhea" id="RHEA-COMP:13180"/>
        <dbReference type="Rhea" id="RHEA-COMP:16897"/>
        <dbReference type="Rhea" id="RHEA-COMP:17067"/>
        <dbReference type="ChEBI" id="CHEBI:15378"/>
        <dbReference type="ChEBI" id="CHEBI:136412"/>
        <dbReference type="ChEBI" id="CHEBI:157695"/>
        <dbReference type="ChEBI" id="CHEBI:167181"/>
        <dbReference type="EC" id="4.2.99.18"/>
    </reaction>
</comment>
<evidence type="ECO:0000256" key="19">
    <source>
        <dbReference type="ARBA" id="ARBA00044678"/>
    </source>
</evidence>
<dbReference type="AlphaFoldDB" id="A0A1N6WWQ5"/>
<evidence type="ECO:0000259" key="22">
    <source>
        <dbReference type="SMART" id="SM00278"/>
    </source>
</evidence>
<dbReference type="InterPro" id="IPR016195">
    <property type="entry name" value="Pol/histidinol_Pase-like"/>
</dbReference>
<dbReference type="InterPro" id="IPR003141">
    <property type="entry name" value="Pol/His_phosphatase_N"/>
</dbReference>
<dbReference type="Gene3D" id="3.30.460.10">
    <property type="entry name" value="Beta Polymerase, domain 2"/>
    <property type="match status" value="1"/>
</dbReference>
<dbReference type="Pfam" id="PF02811">
    <property type="entry name" value="PHP"/>
    <property type="match status" value="1"/>
</dbReference>
<dbReference type="GO" id="GO:0006281">
    <property type="term" value="P:DNA repair"/>
    <property type="evidence" value="ECO:0007669"/>
    <property type="project" value="UniProtKB-KW"/>
</dbReference>
<evidence type="ECO:0000256" key="3">
    <source>
        <dbReference type="ARBA" id="ARBA00012417"/>
    </source>
</evidence>
<keyword evidence="15" id="KW-0234">DNA repair</keyword>
<dbReference type="Gene3D" id="1.10.150.20">
    <property type="entry name" value="5' to 3' exonuclease, C-terminal subdomain"/>
    <property type="match status" value="1"/>
</dbReference>
<dbReference type="SUPFAM" id="SSF89550">
    <property type="entry name" value="PHP domain-like"/>
    <property type="match status" value="1"/>
</dbReference>
<evidence type="ECO:0000259" key="24">
    <source>
        <dbReference type="SMART" id="SM00483"/>
    </source>
</evidence>
<dbReference type="RefSeq" id="WP_076428313.1">
    <property type="nucleotide sequence ID" value="NZ_FTNO01000001.1"/>
</dbReference>
<keyword evidence="9" id="KW-0548">Nucleotidyltransferase</keyword>
<dbReference type="CDD" id="cd00141">
    <property type="entry name" value="NT_POLXc"/>
    <property type="match status" value="1"/>
</dbReference>
<dbReference type="PANTHER" id="PTHR36928">
    <property type="entry name" value="PHOSPHATASE YCDX-RELATED"/>
    <property type="match status" value="1"/>
</dbReference>
<keyword evidence="26" id="KW-1185">Reference proteome</keyword>
<evidence type="ECO:0000256" key="11">
    <source>
        <dbReference type="ARBA" id="ARBA00022763"/>
    </source>
</evidence>
<evidence type="ECO:0000256" key="12">
    <source>
        <dbReference type="ARBA" id="ARBA00022843"/>
    </source>
</evidence>
<keyword evidence="12" id="KW-0832">Ubl conjugation</keyword>
<dbReference type="SMART" id="SM00278">
    <property type="entry name" value="HhH1"/>
    <property type="match status" value="3"/>
</dbReference>
<evidence type="ECO:0000256" key="2">
    <source>
        <dbReference type="ARBA" id="ARBA00004496"/>
    </source>
</evidence>
<comment type="function">
    <text evidence="20">Repair polymerase that plays a key role in base-excision repair. During this process, the damaged base is excised by specific DNA glycosylases, the DNA backbone is nicked at the abasic site by an apurinic/apyrimidic (AP) endonuclease, and POLB removes 5'-deoxyribose-phosphate from the preincised AP site acting as a 5'-deoxyribose-phosphate lyase (5'-dRP lyase); through its DNA polymerase activity, it adds one nucleotide to the 3' end of the arising single-nucleotide gap. Conducts 'gap-filling' DNA synthesis in a stepwise distributive fashion rather than in a processive fashion as for other DNA polymerases. It is also able to cleave sugar-phosphate bonds 3' to an intact AP site, acting as an AP lyase.</text>
</comment>
<dbReference type="Proteomes" id="UP000186914">
    <property type="component" value="Unassembled WGS sequence"/>
</dbReference>
<protein>
    <recommendedName>
        <fullName evidence="5">DNA polymerase beta</fullName>
        <ecNumber evidence="3">2.7.7.7</ecNumber>
        <ecNumber evidence="4">4.2.99.18</ecNumber>
    </recommendedName>
    <alternativeName>
        <fullName evidence="16">5'-deoxyribose-phosphate lyase</fullName>
    </alternativeName>
    <alternativeName>
        <fullName evidence="17">AP lyase</fullName>
    </alternativeName>
</protein>
<dbReference type="GO" id="GO:0003677">
    <property type="term" value="F:DNA binding"/>
    <property type="evidence" value="ECO:0007669"/>
    <property type="project" value="InterPro"/>
</dbReference>
<dbReference type="Gene3D" id="3.30.210.10">
    <property type="entry name" value="DNA polymerase, thumb domain"/>
    <property type="match status" value="1"/>
</dbReference>
<dbReference type="InterPro" id="IPR010996">
    <property type="entry name" value="HHH_MUS81"/>
</dbReference>
<keyword evidence="13" id="KW-0239">DNA-directed DNA polymerase</keyword>
<dbReference type="InterPro" id="IPR022311">
    <property type="entry name" value="PolX-like"/>
</dbReference>
<dbReference type="EC" id="2.7.7.7" evidence="3"/>
<proteinExistence type="predicted"/>
<feature type="domain" description="Helix-hairpin-helix DNA-binding motif class 1" evidence="22">
    <location>
        <begin position="128"/>
        <end position="147"/>
    </location>
</feature>
<organism evidence="25 26">
    <name type="scientific">Haladaptatus litoreus</name>
    <dbReference type="NCBI Taxonomy" id="553468"/>
    <lineage>
        <taxon>Archaea</taxon>
        <taxon>Methanobacteriati</taxon>
        <taxon>Methanobacteriota</taxon>
        <taxon>Stenosarchaea group</taxon>
        <taxon>Halobacteria</taxon>
        <taxon>Halobacteriales</taxon>
        <taxon>Haladaptataceae</taxon>
        <taxon>Haladaptatus</taxon>
    </lineage>
</organism>
<evidence type="ECO:0000256" key="14">
    <source>
        <dbReference type="ARBA" id="ARBA00023053"/>
    </source>
</evidence>
<feature type="domain" description="Helix-hairpin-helix DNA-binding motif class 1" evidence="22">
    <location>
        <begin position="93"/>
        <end position="112"/>
    </location>
</feature>
<evidence type="ECO:0000256" key="18">
    <source>
        <dbReference type="ARBA" id="ARBA00044632"/>
    </source>
</evidence>
<dbReference type="SUPFAM" id="SSF81301">
    <property type="entry name" value="Nucleotidyltransferase"/>
    <property type="match status" value="1"/>
</dbReference>
<dbReference type="OrthoDB" id="8999at2157"/>
<gene>
    <name evidence="25" type="ORF">SAMN05421858_0900</name>
</gene>
<keyword evidence="11" id="KW-0227">DNA damage</keyword>
<dbReference type="InterPro" id="IPR029398">
    <property type="entry name" value="PolB_thumb"/>
</dbReference>
<dbReference type="PIRSF" id="PIRSF005047">
    <property type="entry name" value="UCP005047_YshC"/>
    <property type="match status" value="1"/>
</dbReference>
<dbReference type="InterPro" id="IPR002008">
    <property type="entry name" value="DNA_pol_X_beta-like"/>
</dbReference>
<dbReference type="CDD" id="cd07436">
    <property type="entry name" value="PHP_PolX"/>
    <property type="match status" value="1"/>
</dbReference>
<evidence type="ECO:0000256" key="16">
    <source>
        <dbReference type="ARBA" id="ARBA00035717"/>
    </source>
</evidence>
<dbReference type="PANTHER" id="PTHR36928:SF1">
    <property type="entry name" value="PHOSPHATASE YCDX-RELATED"/>
    <property type="match status" value="1"/>
</dbReference>
<evidence type="ECO:0000256" key="1">
    <source>
        <dbReference type="ARBA" id="ARBA00001946"/>
    </source>
</evidence>
<reference evidence="26" key="1">
    <citation type="submission" date="2017-01" db="EMBL/GenBank/DDBJ databases">
        <authorList>
            <person name="Varghese N."/>
            <person name="Submissions S."/>
        </authorList>
    </citation>
    <scope>NUCLEOTIDE SEQUENCE [LARGE SCALE GENOMIC DNA]</scope>
    <source>
        <strain evidence="26">CGMCC 1.7737</strain>
    </source>
</reference>
<comment type="cofactor">
    <cofactor evidence="1">
        <name>Mg(2+)</name>
        <dbReference type="ChEBI" id="CHEBI:18420"/>
    </cofactor>
</comment>
<accession>A0A1N6WWQ5</accession>
<evidence type="ECO:0000256" key="5">
    <source>
        <dbReference type="ARBA" id="ARBA00020020"/>
    </source>
</evidence>
<evidence type="ECO:0000313" key="25">
    <source>
        <dbReference type="EMBL" id="SIQ94574.1"/>
    </source>
</evidence>
<evidence type="ECO:0000256" key="13">
    <source>
        <dbReference type="ARBA" id="ARBA00022932"/>
    </source>
</evidence>
<dbReference type="Gene3D" id="3.20.20.140">
    <property type="entry name" value="Metal-dependent hydrolases"/>
    <property type="match status" value="1"/>
</dbReference>
<evidence type="ECO:0000256" key="10">
    <source>
        <dbReference type="ARBA" id="ARBA00022705"/>
    </source>
</evidence>
<dbReference type="SMART" id="SM00481">
    <property type="entry name" value="POLIIIAc"/>
    <property type="match status" value="1"/>
</dbReference>
<dbReference type="InterPro" id="IPR004013">
    <property type="entry name" value="PHP_dom"/>
</dbReference>
<evidence type="ECO:0000256" key="8">
    <source>
        <dbReference type="ARBA" id="ARBA00022679"/>
    </source>
</evidence>
<evidence type="ECO:0000256" key="21">
    <source>
        <dbReference type="ARBA" id="ARBA00049244"/>
    </source>
</evidence>
<dbReference type="InterPro" id="IPR050243">
    <property type="entry name" value="PHP_phosphatase"/>
</dbReference>
<evidence type="ECO:0000256" key="9">
    <source>
        <dbReference type="ARBA" id="ARBA00022695"/>
    </source>
</evidence>
<keyword evidence="14" id="KW-0915">Sodium</keyword>
<dbReference type="InterPro" id="IPR002054">
    <property type="entry name" value="DNA-dir_DNA_pol_X"/>
</dbReference>
<keyword evidence="8" id="KW-0808">Transferase</keyword>
<evidence type="ECO:0000256" key="6">
    <source>
        <dbReference type="ARBA" id="ARBA00022481"/>
    </source>
</evidence>
<evidence type="ECO:0000313" key="26">
    <source>
        <dbReference type="Proteomes" id="UP000186914"/>
    </source>
</evidence>
<dbReference type="Pfam" id="PF14791">
    <property type="entry name" value="DNA_pol_B_thumb"/>
    <property type="match status" value="1"/>
</dbReference>
<keyword evidence="7" id="KW-0237">DNA synthesis</keyword>
<keyword evidence="6" id="KW-0488">Methylation</keyword>
<dbReference type="Gene3D" id="1.10.150.110">
    <property type="entry name" value="DNA polymerase beta, N-terminal domain-like"/>
    <property type="match status" value="1"/>
</dbReference>
<comment type="subcellular location">
    <subcellularLocation>
        <location evidence="2">Cytoplasm</location>
    </subcellularLocation>
</comment>
<comment type="catalytic activity">
    <reaction evidence="19">
        <text>a 5'-end 2'-deoxyribose-2'-deoxyribonucleotide-DNA = (2E,4S)-4-hydroxypenten-2-al-5-phosphate + a 5'-end 5'-phospho-2'-deoxyribonucleoside-DNA + H(+)</text>
        <dbReference type="Rhea" id="RHEA:76255"/>
        <dbReference type="Rhea" id="RHEA-COMP:13180"/>
        <dbReference type="Rhea" id="RHEA-COMP:18657"/>
        <dbReference type="ChEBI" id="CHEBI:15378"/>
        <dbReference type="ChEBI" id="CHEBI:136412"/>
        <dbReference type="ChEBI" id="CHEBI:195194"/>
        <dbReference type="ChEBI" id="CHEBI:195195"/>
    </reaction>
</comment>
<dbReference type="SMART" id="SM00483">
    <property type="entry name" value="POLXc"/>
    <property type="match status" value="1"/>
</dbReference>
<dbReference type="EC" id="4.2.99.18" evidence="4"/>
<dbReference type="EMBL" id="FTNO01000001">
    <property type="protein sequence ID" value="SIQ94574.1"/>
    <property type="molecule type" value="Genomic_DNA"/>
</dbReference>
<dbReference type="InterPro" id="IPR037160">
    <property type="entry name" value="DNA_Pol_thumb_sf"/>
</dbReference>
<sequence>MSRNAEIADLFEEYADLLDAQDVQYKPQSYRRAADNIRDYPEAIEELAEDGPDAIGKIPQVGDSIAGKVVEYFETGEIEELEEERANLPVQMAELTRVEGVGPKTVGTLYEELGVQTLDDLEEVARAGEIQEIKGFGPKTEENIVDGIEFARTIRGRELLGNARPVGEQVLTFVSDIPSVGRCEMGGSIRRWCETIGDVDVLAESEDKQAVVDAFADWERATEVIEAGTDKAAIRVSDMRIDLRVVVPDEFGSALQYFTGSKNHNITLRNHAIERELKVNEYGVFDISDVDDPDAGQRVGEKVAGETEASMYEALGLPLIAPEMREDNGEIDAALAGELPDLIEEDDVRGDLHLHTQWSDGNNAIAEMVEGAAEFGHDYISISDHATGPGMVGGVGLDDDELREQIGEIRAVADDAEIEVFAGVEANIEGDGGISVADDVLEELDIVVASPHSALNGDATERLIRAMEHPSVDILGHPSGRLINQRPGLDFDVREVAAAAVENDVALEINSNPSRLDLWGGAVQVAVEEGATIAINTDAHSPAEYGNVRYGVHTARRGWAEAGDVLNTWDAEAVRDFVH</sequence>
<dbReference type="GO" id="GO:0008270">
    <property type="term" value="F:zinc ion binding"/>
    <property type="evidence" value="ECO:0007669"/>
    <property type="project" value="TreeGrafter"/>
</dbReference>
<dbReference type="GO" id="GO:0005829">
    <property type="term" value="C:cytosol"/>
    <property type="evidence" value="ECO:0007669"/>
    <property type="project" value="TreeGrafter"/>
</dbReference>
<name>A0A1N6WWQ5_9EURY</name>
<dbReference type="Pfam" id="PF14716">
    <property type="entry name" value="HHH_8"/>
    <property type="match status" value="1"/>
</dbReference>
<dbReference type="InterPro" id="IPR003583">
    <property type="entry name" value="Hlx-hairpin-Hlx_DNA-bd_motif"/>
</dbReference>
<comment type="catalytic activity">
    <reaction evidence="21">
        <text>DNA(n) + a 2'-deoxyribonucleoside 5'-triphosphate = DNA(n+1) + diphosphate</text>
        <dbReference type="Rhea" id="RHEA:22508"/>
        <dbReference type="Rhea" id="RHEA-COMP:17339"/>
        <dbReference type="Rhea" id="RHEA-COMP:17340"/>
        <dbReference type="ChEBI" id="CHEBI:33019"/>
        <dbReference type="ChEBI" id="CHEBI:61560"/>
        <dbReference type="ChEBI" id="CHEBI:173112"/>
        <dbReference type="EC" id="2.7.7.7"/>
    </reaction>
</comment>
<feature type="domain" description="Polymerase/histidinol phosphatase N-terminal" evidence="23">
    <location>
        <begin position="350"/>
        <end position="430"/>
    </location>
</feature>
<keyword evidence="10" id="KW-0235">DNA replication</keyword>
<dbReference type="InterPro" id="IPR027421">
    <property type="entry name" value="DNA_pol_lamdba_lyase_dom_sf"/>
</dbReference>
<evidence type="ECO:0000259" key="23">
    <source>
        <dbReference type="SMART" id="SM00481"/>
    </source>
</evidence>
<dbReference type="NCBIfam" id="NF006375">
    <property type="entry name" value="PRK08609.1"/>
    <property type="match status" value="1"/>
</dbReference>
<feature type="domain" description="DNA-directed DNA polymerase X" evidence="24">
    <location>
        <begin position="1"/>
        <end position="326"/>
    </location>
</feature>
<evidence type="ECO:0000256" key="4">
    <source>
        <dbReference type="ARBA" id="ARBA00012720"/>
    </source>
</evidence>
<evidence type="ECO:0000256" key="7">
    <source>
        <dbReference type="ARBA" id="ARBA00022634"/>
    </source>
</evidence>
<dbReference type="PRINTS" id="PR00870">
    <property type="entry name" value="DNAPOLXBETA"/>
</dbReference>
<dbReference type="InterPro" id="IPR010994">
    <property type="entry name" value="RuvA_2-like"/>
</dbReference>
<evidence type="ECO:0000256" key="20">
    <source>
        <dbReference type="ARBA" id="ARBA00045548"/>
    </source>
</evidence>
<feature type="domain" description="Helix-hairpin-helix DNA-binding motif class 1" evidence="22">
    <location>
        <begin position="53"/>
        <end position="72"/>
    </location>
</feature>